<feature type="domain" description="Cyclic nucleotide-binding" evidence="2">
    <location>
        <begin position="255"/>
        <end position="338"/>
    </location>
</feature>
<evidence type="ECO:0000313" key="3">
    <source>
        <dbReference type="EMBL" id="KAK2163634.1"/>
    </source>
</evidence>
<dbReference type="Pfam" id="PF00027">
    <property type="entry name" value="cNMP_binding"/>
    <property type="match status" value="1"/>
</dbReference>
<dbReference type="Proteomes" id="UP001208570">
    <property type="component" value="Unassembled WGS sequence"/>
</dbReference>
<dbReference type="InterPro" id="IPR014710">
    <property type="entry name" value="RmlC-like_jellyroll"/>
</dbReference>
<dbReference type="PROSITE" id="PS50042">
    <property type="entry name" value="CNMP_BINDING_3"/>
    <property type="match status" value="1"/>
</dbReference>
<evidence type="ECO:0000256" key="1">
    <source>
        <dbReference type="SAM" id="MobiDB-lite"/>
    </source>
</evidence>
<proteinExistence type="predicted"/>
<feature type="compositionally biased region" description="Polar residues" evidence="1">
    <location>
        <begin position="680"/>
        <end position="690"/>
    </location>
</feature>
<dbReference type="SUPFAM" id="SSF51206">
    <property type="entry name" value="cAMP-binding domain-like"/>
    <property type="match status" value="2"/>
</dbReference>
<dbReference type="PROSITE" id="PS00889">
    <property type="entry name" value="CNMP_BINDING_2"/>
    <property type="match status" value="1"/>
</dbReference>
<dbReference type="AlphaFoldDB" id="A0AAD9K2M3"/>
<accession>A0AAD9K2M3</accession>
<evidence type="ECO:0000313" key="4">
    <source>
        <dbReference type="Proteomes" id="UP001208570"/>
    </source>
</evidence>
<dbReference type="Gene3D" id="2.60.120.10">
    <property type="entry name" value="Jelly Rolls"/>
    <property type="match status" value="2"/>
</dbReference>
<name>A0AAD9K2M3_9ANNE</name>
<dbReference type="InterPro" id="IPR018488">
    <property type="entry name" value="cNMP-bd_CS"/>
</dbReference>
<dbReference type="SMART" id="SM00100">
    <property type="entry name" value="cNMP"/>
    <property type="match status" value="1"/>
</dbReference>
<feature type="region of interest" description="Disordered" evidence="1">
    <location>
        <begin position="668"/>
        <end position="690"/>
    </location>
</feature>
<keyword evidence="4" id="KW-1185">Reference proteome</keyword>
<dbReference type="InterPro" id="IPR000595">
    <property type="entry name" value="cNMP-bd_dom"/>
</dbReference>
<sequence>MELDTNRSSSPGSSSSRRRRLPADDDYQIRMNGLKRTLHRMARSPVESLRKAGHRETGMMRRRAAGRPPAGKLPRLTSNTSKGLGTSTKRSKSPSMGAKDDTLPSFGSSRDDVEQLSEVSINSLQTSGRRTRNMKLAKKARQGFLRTFAKLGKFVCILIGLWKKHANRVREFLDNVDLVSVDEITDLLFDKTDYSADKRARISFDTKRILSMPHHLRTDNDIRYVEIALRNYPSIAAYPVSIQNLIARKAWYELYSGKRIIIKQGHVARCFYFILSGKVIISQQEDDSLTSRTLCYLNKGDSFGELALINNSYRTATVISEGTVELLVVTDEDYEEIFTSGGLTEKYFPFLKGISCFQEWPTELLINNFNKASITYSKRKTVICENTSTTPWIYVIKSGSVTVLKKLKEPNETTEHKVESRRRLELQKLSPEDHYRRLCTIIQKEGKLNRKEALIRHHKLKELRLGITLTNVVSSDTNSAHRMDAIDESLGTIERPLHSYRKITARCPCSNREIVRILKSHPVWQRQQQPHHGCVAALRWAKDFRSVYIGHLQQFLISLLSSSEESKKTKKLKKMMMPLISPLRLKLALRRNRGREQGIIAVLSNLEEQQTRPGVARERTTWVKSWLLRRVTLGHYDTLMQKSHGNCTEIARFAYNLSATSARLCPGLPPRAPDSDLRSQSESPQFNPSRRVSFDLPQVTERETKEDHKCFVTVQTLVKGDVFGLAELIHGKQPTFILVSNGAECIMIDKRLYWEKATDSQKLMRKLKDEVLSYPTDEKMQSDLMVAISWERYKQETFHDALSKTRLEKKLNQLPPIGLSVN</sequence>
<comment type="caution">
    <text evidence="3">The sequence shown here is derived from an EMBL/GenBank/DDBJ whole genome shotgun (WGS) entry which is preliminary data.</text>
</comment>
<feature type="compositionally biased region" description="Basic and acidic residues" evidence="1">
    <location>
        <begin position="48"/>
        <end position="59"/>
    </location>
</feature>
<evidence type="ECO:0000259" key="2">
    <source>
        <dbReference type="PROSITE" id="PS50042"/>
    </source>
</evidence>
<feature type="region of interest" description="Disordered" evidence="1">
    <location>
        <begin position="1"/>
        <end position="114"/>
    </location>
</feature>
<feature type="compositionally biased region" description="Polar residues" evidence="1">
    <location>
        <begin position="76"/>
        <end position="88"/>
    </location>
</feature>
<reference evidence="3" key="1">
    <citation type="journal article" date="2023" name="Mol. Biol. Evol.">
        <title>Third-Generation Sequencing Reveals the Adaptive Role of the Epigenome in Three Deep-Sea Polychaetes.</title>
        <authorList>
            <person name="Perez M."/>
            <person name="Aroh O."/>
            <person name="Sun Y."/>
            <person name="Lan Y."/>
            <person name="Juniper S.K."/>
            <person name="Young C.R."/>
            <person name="Angers B."/>
            <person name="Qian P.Y."/>
        </authorList>
    </citation>
    <scope>NUCLEOTIDE SEQUENCE</scope>
    <source>
        <strain evidence="3">P08H-3</strain>
    </source>
</reference>
<dbReference type="CDD" id="cd00038">
    <property type="entry name" value="CAP_ED"/>
    <property type="match status" value="1"/>
</dbReference>
<dbReference type="PANTHER" id="PTHR23011">
    <property type="entry name" value="CYCLIC NUCLEOTIDE-BINDING DOMAIN CONTAINING PROTEIN"/>
    <property type="match status" value="1"/>
</dbReference>
<dbReference type="PANTHER" id="PTHR23011:SF28">
    <property type="entry name" value="CYCLIC NUCLEOTIDE-BINDING DOMAIN CONTAINING PROTEIN"/>
    <property type="match status" value="1"/>
</dbReference>
<dbReference type="InterPro" id="IPR018490">
    <property type="entry name" value="cNMP-bd_dom_sf"/>
</dbReference>
<dbReference type="EMBL" id="JAODUP010000076">
    <property type="protein sequence ID" value="KAK2163634.1"/>
    <property type="molecule type" value="Genomic_DNA"/>
</dbReference>
<gene>
    <name evidence="3" type="ORF">LSH36_76g05033</name>
</gene>
<organism evidence="3 4">
    <name type="scientific">Paralvinella palmiformis</name>
    <dbReference type="NCBI Taxonomy" id="53620"/>
    <lineage>
        <taxon>Eukaryota</taxon>
        <taxon>Metazoa</taxon>
        <taxon>Spiralia</taxon>
        <taxon>Lophotrochozoa</taxon>
        <taxon>Annelida</taxon>
        <taxon>Polychaeta</taxon>
        <taxon>Sedentaria</taxon>
        <taxon>Canalipalpata</taxon>
        <taxon>Terebellida</taxon>
        <taxon>Terebelliformia</taxon>
        <taxon>Alvinellidae</taxon>
        <taxon>Paralvinella</taxon>
    </lineage>
</organism>
<protein>
    <recommendedName>
        <fullName evidence="2">Cyclic nucleotide-binding domain-containing protein</fullName>
    </recommendedName>
</protein>